<protein>
    <submittedName>
        <fullName evidence="7">MFS transporter</fullName>
    </submittedName>
</protein>
<dbReference type="EMBL" id="JAMCCK010000005">
    <property type="protein sequence ID" value="MCL3992463.1"/>
    <property type="molecule type" value="Genomic_DNA"/>
</dbReference>
<comment type="subcellular location">
    <subcellularLocation>
        <location evidence="1">Cell membrane</location>
        <topology evidence="1">Multi-pass membrane protein</topology>
    </subcellularLocation>
</comment>
<reference evidence="7 8" key="1">
    <citation type="submission" date="2022-05" db="EMBL/GenBank/DDBJ databases">
        <title>Genome Resource of Streptomyces lavenduligriseus GA1-1, a Strain with Broad-Spectrum Antifungal Activity against Phytopathogenic Fungi.</title>
        <authorList>
            <person name="Qi D."/>
        </authorList>
    </citation>
    <scope>NUCLEOTIDE SEQUENCE [LARGE SCALE GENOMIC DNA]</scope>
    <source>
        <strain evidence="7 8">GA1-1</strain>
    </source>
</reference>
<evidence type="ECO:0000313" key="8">
    <source>
        <dbReference type="Proteomes" id="UP001202052"/>
    </source>
</evidence>
<keyword evidence="5 6" id="KW-0472">Membrane</keyword>
<evidence type="ECO:0000256" key="5">
    <source>
        <dbReference type="ARBA" id="ARBA00023136"/>
    </source>
</evidence>
<feature type="transmembrane region" description="Helical" evidence="6">
    <location>
        <begin position="263"/>
        <end position="285"/>
    </location>
</feature>
<comment type="caution">
    <text evidence="7">The sequence shown here is derived from an EMBL/GenBank/DDBJ whole genome shotgun (WGS) entry which is preliminary data.</text>
</comment>
<dbReference type="RefSeq" id="WP_249457013.1">
    <property type="nucleotide sequence ID" value="NZ_JAMCCK010000005.1"/>
</dbReference>
<dbReference type="InterPro" id="IPR011701">
    <property type="entry name" value="MFS"/>
</dbReference>
<feature type="transmembrane region" description="Helical" evidence="6">
    <location>
        <begin position="116"/>
        <end position="138"/>
    </location>
</feature>
<feature type="transmembrane region" description="Helical" evidence="6">
    <location>
        <begin position="292"/>
        <end position="311"/>
    </location>
</feature>
<dbReference type="PANTHER" id="PTHR23513">
    <property type="entry name" value="INTEGRAL MEMBRANE EFFLUX PROTEIN-RELATED"/>
    <property type="match status" value="1"/>
</dbReference>
<evidence type="ECO:0000256" key="6">
    <source>
        <dbReference type="SAM" id="Phobius"/>
    </source>
</evidence>
<feature type="transmembrane region" description="Helical" evidence="6">
    <location>
        <begin position="21"/>
        <end position="41"/>
    </location>
</feature>
<dbReference type="SUPFAM" id="SSF103473">
    <property type="entry name" value="MFS general substrate transporter"/>
    <property type="match status" value="1"/>
</dbReference>
<dbReference type="Proteomes" id="UP001202052">
    <property type="component" value="Unassembled WGS sequence"/>
</dbReference>
<keyword evidence="4 6" id="KW-1133">Transmembrane helix</keyword>
<evidence type="ECO:0000256" key="3">
    <source>
        <dbReference type="ARBA" id="ARBA00022692"/>
    </source>
</evidence>
<feature type="transmembrane region" description="Helical" evidence="6">
    <location>
        <begin position="382"/>
        <end position="402"/>
    </location>
</feature>
<proteinExistence type="predicted"/>
<dbReference type="CDD" id="cd06173">
    <property type="entry name" value="MFS_MefA_like"/>
    <property type="match status" value="1"/>
</dbReference>
<evidence type="ECO:0000256" key="1">
    <source>
        <dbReference type="ARBA" id="ARBA00004651"/>
    </source>
</evidence>
<feature type="transmembrane region" description="Helical" evidence="6">
    <location>
        <begin position="317"/>
        <end position="340"/>
    </location>
</feature>
<feature type="transmembrane region" description="Helical" evidence="6">
    <location>
        <begin position="82"/>
        <end position="104"/>
    </location>
</feature>
<dbReference type="Pfam" id="PF07690">
    <property type="entry name" value="MFS_1"/>
    <property type="match status" value="1"/>
</dbReference>
<dbReference type="InterPro" id="IPR036259">
    <property type="entry name" value="MFS_trans_sf"/>
</dbReference>
<evidence type="ECO:0000313" key="7">
    <source>
        <dbReference type="EMBL" id="MCL3992463.1"/>
    </source>
</evidence>
<dbReference type="Gene3D" id="1.20.1250.20">
    <property type="entry name" value="MFS general substrate transporter like domains"/>
    <property type="match status" value="1"/>
</dbReference>
<organism evidence="7 8">
    <name type="scientific">Streptomyces lavenduligriseus</name>
    <dbReference type="NCBI Taxonomy" id="67315"/>
    <lineage>
        <taxon>Bacteria</taxon>
        <taxon>Bacillati</taxon>
        <taxon>Actinomycetota</taxon>
        <taxon>Actinomycetes</taxon>
        <taxon>Kitasatosporales</taxon>
        <taxon>Streptomycetaceae</taxon>
        <taxon>Streptomyces</taxon>
    </lineage>
</organism>
<name>A0ABT0NLY8_9ACTN</name>
<evidence type="ECO:0000256" key="4">
    <source>
        <dbReference type="ARBA" id="ARBA00022989"/>
    </source>
</evidence>
<keyword evidence="3 6" id="KW-0812">Transmembrane</keyword>
<dbReference type="PANTHER" id="PTHR23513:SF11">
    <property type="entry name" value="STAPHYLOFERRIN A TRANSPORTER"/>
    <property type="match status" value="1"/>
</dbReference>
<feature type="transmembrane region" description="Helical" evidence="6">
    <location>
        <begin position="226"/>
        <end position="243"/>
    </location>
</feature>
<sequence length="425" mass="43657">MTGRHLPAVLAPLGRPGYRRLFAAMVLALFGYGGWTIYLALQALELGASAPELASVVVWTGVGLLATAFATGVVADRAAKRSVLLAVLVANLTTTGVIAALSLADGLALWHLSVSAFAVGAATAFFFPAYTALVPVVVPASDLMAVNGLEGATRPSVQQAAAPAAVGALVGATVPAAGALLTVSVFAAALLCTLGLPPGAPEAETTRTHPVHDLVEGFRFAARTPWILASVVFAALMGLLVTGPLEVLLPALVRARSENGSTVYGLLVAVLGLGGLAGSLVTGSLTMPRRYLTTMLGSWALGCLPLGLVALTDHPWVIGASLFVYGALLSVGLVIWGTLLQRRVPMEMIGRIAGLDFLITIAFMPVSIAFVGLVSQQLSHRALFLIAGLAPLVLAVLVGGLAKVRADETAHPLDDDTPQEEVTHP</sequence>
<feature type="transmembrane region" description="Helical" evidence="6">
    <location>
        <begin position="53"/>
        <end position="75"/>
    </location>
</feature>
<keyword evidence="2" id="KW-1003">Cell membrane</keyword>
<accession>A0ABT0NLY8</accession>
<keyword evidence="8" id="KW-1185">Reference proteome</keyword>
<feature type="transmembrane region" description="Helical" evidence="6">
    <location>
        <begin position="352"/>
        <end position="376"/>
    </location>
</feature>
<gene>
    <name evidence="7" type="ORF">M4438_02775</name>
</gene>
<evidence type="ECO:0000256" key="2">
    <source>
        <dbReference type="ARBA" id="ARBA00022475"/>
    </source>
</evidence>